<dbReference type="InterPro" id="IPR036943">
    <property type="entry name" value="FN_type2_sf"/>
</dbReference>
<dbReference type="InterPro" id="IPR013806">
    <property type="entry name" value="Kringle-like"/>
</dbReference>
<feature type="disulfide bond" evidence="7">
    <location>
        <begin position="103"/>
        <end position="129"/>
    </location>
</feature>
<proteinExistence type="inferred from homology"/>
<dbReference type="InterPro" id="IPR000562">
    <property type="entry name" value="FN_type2_dom"/>
</dbReference>
<evidence type="ECO:0000256" key="3">
    <source>
        <dbReference type="ARBA" id="ARBA00022525"/>
    </source>
</evidence>
<keyword evidence="3" id="KW-0964">Secreted</keyword>
<evidence type="ECO:0000256" key="1">
    <source>
        <dbReference type="ARBA" id="ARBA00004613"/>
    </source>
</evidence>
<dbReference type="PANTHER" id="PTHR22918:SF5">
    <property type="entry name" value="BINDER OF SPERM PROTEIN HOMOLOG 2"/>
    <property type="match status" value="1"/>
</dbReference>
<keyword evidence="5 7" id="KW-1015">Disulfide bond</keyword>
<dbReference type="GeneID" id="139085510"/>
<evidence type="ECO:0000256" key="2">
    <source>
        <dbReference type="ARBA" id="ARBA00010011"/>
    </source>
</evidence>
<comment type="subcellular location">
    <subcellularLocation>
        <location evidence="1">Secreted</location>
    </subcellularLocation>
</comment>
<dbReference type="PANTHER" id="PTHR22918">
    <property type="entry name" value="SEMINAL PLASMA PROTEIN"/>
    <property type="match status" value="1"/>
</dbReference>
<accession>A0ABM4QID0</accession>
<evidence type="ECO:0000313" key="9">
    <source>
        <dbReference type="Proteomes" id="UP001652662"/>
    </source>
</evidence>
<organism evidence="9 10">
    <name type="scientific">Equus przewalskii</name>
    <name type="common">Przewalski's horse</name>
    <name type="synonym">Equus caballus przewalskii</name>
    <dbReference type="NCBI Taxonomy" id="9798"/>
    <lineage>
        <taxon>Eukaryota</taxon>
        <taxon>Metazoa</taxon>
        <taxon>Chordata</taxon>
        <taxon>Craniata</taxon>
        <taxon>Vertebrata</taxon>
        <taxon>Euteleostomi</taxon>
        <taxon>Mammalia</taxon>
        <taxon>Eutheria</taxon>
        <taxon>Laurasiatheria</taxon>
        <taxon>Perissodactyla</taxon>
        <taxon>Equidae</taxon>
        <taxon>Equus</taxon>
    </lineage>
</organism>
<dbReference type="Gene3D" id="2.10.10.10">
    <property type="entry name" value="Fibronectin, type II, collagen-binding"/>
    <property type="match status" value="2"/>
</dbReference>
<dbReference type="Pfam" id="PF00040">
    <property type="entry name" value="fn2"/>
    <property type="match status" value="2"/>
</dbReference>
<dbReference type="CDD" id="cd00062">
    <property type="entry name" value="FN2"/>
    <property type="match status" value="1"/>
</dbReference>
<dbReference type="PROSITE" id="PS51092">
    <property type="entry name" value="FN2_2"/>
    <property type="match status" value="2"/>
</dbReference>
<dbReference type="RefSeq" id="XP_070489201.1">
    <property type="nucleotide sequence ID" value="XM_070633100.1"/>
</dbReference>
<evidence type="ECO:0000256" key="4">
    <source>
        <dbReference type="ARBA" id="ARBA00022737"/>
    </source>
</evidence>
<dbReference type="SMART" id="SM00059">
    <property type="entry name" value="FN2"/>
    <property type="match status" value="2"/>
</dbReference>
<evidence type="ECO:0000256" key="5">
    <source>
        <dbReference type="ARBA" id="ARBA00023157"/>
    </source>
</evidence>
<evidence type="ECO:0000256" key="6">
    <source>
        <dbReference type="ARBA" id="ARBA00023279"/>
    </source>
</evidence>
<comment type="similarity">
    <text evidence="2">Belongs to the seminal plasma protein family.</text>
</comment>
<evidence type="ECO:0000313" key="10">
    <source>
        <dbReference type="RefSeq" id="XP_070489201.1"/>
    </source>
</evidence>
<keyword evidence="6" id="KW-0278">Fertilization</keyword>
<dbReference type="InterPro" id="IPR051666">
    <property type="entry name" value="SP_Capacitation_Regulator"/>
</dbReference>
<feature type="domain" description="Fibronectin type-II" evidence="8">
    <location>
        <begin position="98"/>
        <end position="146"/>
    </location>
</feature>
<gene>
    <name evidence="10" type="primary">LOC139085510</name>
</gene>
<dbReference type="SUPFAM" id="SSF57440">
    <property type="entry name" value="Kringle-like"/>
    <property type="match status" value="2"/>
</dbReference>
<dbReference type="PRINTS" id="PR00013">
    <property type="entry name" value="FNTYPEII"/>
</dbReference>
<dbReference type="Proteomes" id="UP001652662">
    <property type="component" value="Chromosome 9"/>
</dbReference>
<feature type="domain" description="Fibronectin type-II" evidence="8">
    <location>
        <begin position="53"/>
        <end position="97"/>
    </location>
</feature>
<name>A0ABM4QID0_EQUPR</name>
<evidence type="ECO:0000259" key="8">
    <source>
        <dbReference type="PROSITE" id="PS51092"/>
    </source>
</evidence>
<reference evidence="10" key="1">
    <citation type="submission" date="2025-08" db="UniProtKB">
        <authorList>
            <consortium name="RefSeq"/>
        </authorList>
    </citation>
    <scope>IDENTIFICATION</scope>
    <source>
        <tissue evidence="10">Blood</tissue>
    </source>
</reference>
<keyword evidence="4" id="KW-0677">Repeat</keyword>
<protein>
    <submittedName>
        <fullName evidence="10">Binder of sperm protein homolog 2-like isoform X1</fullName>
    </submittedName>
</protein>
<keyword evidence="9" id="KW-1185">Reference proteome</keyword>
<sequence length="149" mass="17606">MEMKVLSKLWISASQTLANTGLLRRSCYNTGGWSIPRVSAELIAHLHPPVPEFVDRDCVFPFVYGDVTHYNCISIHSDYDWCSLDTEFQGRWRYCTGQDPPKCSFPFFFKQKIFHHCTKEGYIFNRSWCSLTKNYNRDRKWKQCSPQNF</sequence>
<feature type="disulfide bond" evidence="7">
    <location>
        <begin position="117"/>
        <end position="144"/>
    </location>
</feature>
<evidence type="ECO:0000256" key="7">
    <source>
        <dbReference type="PROSITE-ProRule" id="PRU00479"/>
    </source>
</evidence>
<comment type="caution">
    <text evidence="7">Lacks conserved residue(s) required for the propagation of feature annotation.</text>
</comment>